<dbReference type="Proteomes" id="UP000821866">
    <property type="component" value="Unassembled WGS sequence"/>
</dbReference>
<dbReference type="PANTHER" id="PTHR10974:SF1">
    <property type="entry name" value="FI08016P-RELATED"/>
    <property type="match status" value="1"/>
</dbReference>
<sequence>MNPMAITFLLPRLRRKGPQGAALCSAVFLCSDGHFPRAFFLATSLAGSHSYGDQWEWPVLVGYRIQTSGCTMPRFNLFDPTVRSFIRRGSKRAHCAGKPNCLTISSRLFWRQYSSRGYRNMMFTEWAFPGHFCAFGQKGFRCPHTEYYPRHVVMLMEESVKTVEDDQSCLEPTTLSKELLDYLANFVKVMSKRPFFAFTWFADITHESLNNTAYADEPVRQLIEALYASGALNHTVLAFFSDHGMPKGDIRATYIGRLEDIQPFAFLVFPPWFLEKNPEAARSLRVNQHRLTTPFDLHATFVDLLDYPVRKRPRTAYGLSLLSEIPEQRTCADASIKPKWCSCNVKVDAAVPRTLARAMANRVVSDVNKLLARERRKRATFRLLRIIDVTLLQSTLADIARNTSHYLVDVLLSPGNVVLESTVRVSVGNAIKVEDISHGDGYKAQTYCVRRNQQEQYCYCHRTLGAQM</sequence>
<dbReference type="SUPFAM" id="SSF53649">
    <property type="entry name" value="Alkaline phosphatase-like"/>
    <property type="match status" value="1"/>
</dbReference>
<dbReference type="InterPro" id="IPR017850">
    <property type="entry name" value="Alkaline_phosphatase_core_sf"/>
</dbReference>
<dbReference type="CDD" id="cd16021">
    <property type="entry name" value="ALP_like"/>
    <property type="match status" value="1"/>
</dbReference>
<comment type="caution">
    <text evidence="1">The sequence shown here is derived from an EMBL/GenBank/DDBJ whole genome shotgun (WGS) entry which is preliminary data.</text>
</comment>
<dbReference type="InterPro" id="IPR004245">
    <property type="entry name" value="DUF229"/>
</dbReference>
<dbReference type="PANTHER" id="PTHR10974">
    <property type="entry name" value="FI08016P-RELATED"/>
    <property type="match status" value="1"/>
</dbReference>
<evidence type="ECO:0000313" key="2">
    <source>
        <dbReference type="Proteomes" id="UP000821866"/>
    </source>
</evidence>
<dbReference type="EMBL" id="JABSTU010000007">
    <property type="protein sequence ID" value="KAH8026524.1"/>
    <property type="molecule type" value="Genomic_DNA"/>
</dbReference>
<reference evidence="1" key="1">
    <citation type="journal article" date="2020" name="Cell">
        <title>Large-Scale Comparative Analyses of Tick Genomes Elucidate Their Genetic Diversity and Vector Capacities.</title>
        <authorList>
            <consortium name="Tick Genome and Microbiome Consortium (TIGMIC)"/>
            <person name="Jia N."/>
            <person name="Wang J."/>
            <person name="Shi W."/>
            <person name="Du L."/>
            <person name="Sun Y."/>
            <person name="Zhan W."/>
            <person name="Jiang J.F."/>
            <person name="Wang Q."/>
            <person name="Zhang B."/>
            <person name="Ji P."/>
            <person name="Bell-Sakyi L."/>
            <person name="Cui X.M."/>
            <person name="Yuan T.T."/>
            <person name="Jiang B.G."/>
            <person name="Yang W.F."/>
            <person name="Lam T.T."/>
            <person name="Chang Q.C."/>
            <person name="Ding S.J."/>
            <person name="Wang X.J."/>
            <person name="Zhu J.G."/>
            <person name="Ruan X.D."/>
            <person name="Zhao L."/>
            <person name="Wei J.T."/>
            <person name="Ye R.Z."/>
            <person name="Que T.C."/>
            <person name="Du C.H."/>
            <person name="Zhou Y.H."/>
            <person name="Cheng J.X."/>
            <person name="Dai P.F."/>
            <person name="Guo W.B."/>
            <person name="Han X.H."/>
            <person name="Huang E.J."/>
            <person name="Li L.F."/>
            <person name="Wei W."/>
            <person name="Gao Y.C."/>
            <person name="Liu J.Z."/>
            <person name="Shao H.Z."/>
            <person name="Wang X."/>
            <person name="Wang C.C."/>
            <person name="Yang T.C."/>
            <person name="Huo Q.B."/>
            <person name="Li W."/>
            <person name="Chen H.Y."/>
            <person name="Chen S.E."/>
            <person name="Zhou L.G."/>
            <person name="Ni X.B."/>
            <person name="Tian J.H."/>
            <person name="Sheng Y."/>
            <person name="Liu T."/>
            <person name="Pan Y.S."/>
            <person name="Xia L.Y."/>
            <person name="Li J."/>
            <person name="Zhao F."/>
            <person name="Cao W.C."/>
        </authorList>
    </citation>
    <scope>NUCLEOTIDE SEQUENCE</scope>
    <source>
        <strain evidence="1">Rmic-2018</strain>
    </source>
</reference>
<dbReference type="GO" id="GO:0005615">
    <property type="term" value="C:extracellular space"/>
    <property type="evidence" value="ECO:0007669"/>
    <property type="project" value="TreeGrafter"/>
</dbReference>
<keyword evidence="2" id="KW-1185">Reference proteome</keyword>
<evidence type="ECO:0000313" key="1">
    <source>
        <dbReference type="EMBL" id="KAH8026524.1"/>
    </source>
</evidence>
<dbReference type="Gene3D" id="3.40.720.10">
    <property type="entry name" value="Alkaline Phosphatase, subunit A"/>
    <property type="match status" value="1"/>
</dbReference>
<protein>
    <submittedName>
        <fullName evidence="1">Uncharacterized protein</fullName>
    </submittedName>
</protein>
<dbReference type="AlphaFoldDB" id="A0A9J6DWW5"/>
<proteinExistence type="predicted"/>
<accession>A0A9J6DWW5</accession>
<gene>
    <name evidence="1" type="ORF">HPB51_021136</name>
</gene>
<organism evidence="1 2">
    <name type="scientific">Rhipicephalus microplus</name>
    <name type="common">Cattle tick</name>
    <name type="synonym">Boophilus microplus</name>
    <dbReference type="NCBI Taxonomy" id="6941"/>
    <lineage>
        <taxon>Eukaryota</taxon>
        <taxon>Metazoa</taxon>
        <taxon>Ecdysozoa</taxon>
        <taxon>Arthropoda</taxon>
        <taxon>Chelicerata</taxon>
        <taxon>Arachnida</taxon>
        <taxon>Acari</taxon>
        <taxon>Parasitiformes</taxon>
        <taxon>Ixodida</taxon>
        <taxon>Ixodoidea</taxon>
        <taxon>Ixodidae</taxon>
        <taxon>Rhipicephalinae</taxon>
        <taxon>Rhipicephalus</taxon>
        <taxon>Boophilus</taxon>
    </lineage>
</organism>
<reference evidence="1" key="2">
    <citation type="submission" date="2021-09" db="EMBL/GenBank/DDBJ databases">
        <authorList>
            <person name="Jia N."/>
            <person name="Wang J."/>
            <person name="Shi W."/>
            <person name="Du L."/>
            <person name="Sun Y."/>
            <person name="Zhan W."/>
            <person name="Jiang J."/>
            <person name="Wang Q."/>
            <person name="Zhang B."/>
            <person name="Ji P."/>
            <person name="Sakyi L.B."/>
            <person name="Cui X."/>
            <person name="Yuan T."/>
            <person name="Jiang B."/>
            <person name="Yang W."/>
            <person name="Lam T.T.-Y."/>
            <person name="Chang Q."/>
            <person name="Ding S."/>
            <person name="Wang X."/>
            <person name="Zhu J."/>
            <person name="Ruan X."/>
            <person name="Zhao L."/>
            <person name="Wei J."/>
            <person name="Que T."/>
            <person name="Du C."/>
            <person name="Cheng J."/>
            <person name="Dai P."/>
            <person name="Han X."/>
            <person name="Huang E."/>
            <person name="Gao Y."/>
            <person name="Liu J."/>
            <person name="Shao H."/>
            <person name="Ye R."/>
            <person name="Li L."/>
            <person name="Wei W."/>
            <person name="Wang X."/>
            <person name="Wang C."/>
            <person name="Huo Q."/>
            <person name="Li W."/>
            <person name="Guo W."/>
            <person name="Chen H."/>
            <person name="Chen S."/>
            <person name="Zhou L."/>
            <person name="Zhou L."/>
            <person name="Ni X."/>
            <person name="Tian J."/>
            <person name="Zhou Y."/>
            <person name="Sheng Y."/>
            <person name="Liu T."/>
            <person name="Pan Y."/>
            <person name="Xia L."/>
            <person name="Li J."/>
            <person name="Zhao F."/>
            <person name="Cao W."/>
        </authorList>
    </citation>
    <scope>NUCLEOTIDE SEQUENCE</scope>
    <source>
        <strain evidence="1">Rmic-2018</strain>
        <tissue evidence="1">Larvae</tissue>
    </source>
</reference>
<dbReference type="VEuPathDB" id="VectorBase:LOC119169692"/>
<dbReference type="Pfam" id="PF02995">
    <property type="entry name" value="DUF229"/>
    <property type="match status" value="1"/>
</dbReference>
<name>A0A9J6DWW5_RHIMP</name>